<evidence type="ECO:0000259" key="2">
    <source>
        <dbReference type="Pfam" id="PF14342"/>
    </source>
</evidence>
<comment type="caution">
    <text evidence="3">The sequence shown here is derived from an EMBL/GenBank/DDBJ whole genome shotgun (WGS) entry which is preliminary data.</text>
</comment>
<evidence type="ECO:0000313" key="3">
    <source>
        <dbReference type="EMBL" id="MDI6103767.1"/>
    </source>
</evidence>
<evidence type="ECO:0000313" key="4">
    <source>
        <dbReference type="Proteomes" id="UP001241758"/>
    </source>
</evidence>
<name>A0ABT6WVK1_9ACTN</name>
<evidence type="ECO:0000256" key="1">
    <source>
        <dbReference type="SAM" id="MobiDB-lite"/>
    </source>
</evidence>
<dbReference type="InterPro" id="IPR025509">
    <property type="entry name" value="DUF4396"/>
</dbReference>
<proteinExistence type="predicted"/>
<dbReference type="EMBL" id="JASCTH010000027">
    <property type="protein sequence ID" value="MDI6103767.1"/>
    <property type="molecule type" value="Genomic_DNA"/>
</dbReference>
<accession>A0ABT6WVK1</accession>
<feature type="domain" description="DUF4396" evidence="2">
    <location>
        <begin position="2"/>
        <end position="48"/>
    </location>
</feature>
<reference evidence="3 4" key="1">
    <citation type="submission" date="2023-05" db="EMBL/GenBank/DDBJ databases">
        <title>Actinoplanes sp. NEAU-A12 genome sequencing.</title>
        <authorList>
            <person name="Wang Z.-S."/>
        </authorList>
    </citation>
    <scope>NUCLEOTIDE SEQUENCE [LARGE SCALE GENOMIC DNA]</scope>
    <source>
        <strain evidence="3 4">NEAU-A12</strain>
    </source>
</reference>
<keyword evidence="4" id="KW-1185">Reference proteome</keyword>
<protein>
    <recommendedName>
        <fullName evidence="2">DUF4396 domain-containing protein</fullName>
    </recommendedName>
</protein>
<dbReference type="Proteomes" id="UP001241758">
    <property type="component" value="Unassembled WGS sequence"/>
</dbReference>
<organism evidence="3 4">
    <name type="scientific">Actinoplanes sandaracinus</name>
    <dbReference type="NCBI Taxonomy" id="3045177"/>
    <lineage>
        <taxon>Bacteria</taxon>
        <taxon>Bacillati</taxon>
        <taxon>Actinomycetota</taxon>
        <taxon>Actinomycetes</taxon>
        <taxon>Micromonosporales</taxon>
        <taxon>Micromonosporaceae</taxon>
        <taxon>Actinoplanes</taxon>
    </lineage>
</organism>
<sequence>MRAGLDCGTALKVAPAADTVSIAGMEILDNAVTLAVPSAMGSRPRQPGVLGVAGIRPGNGRSG</sequence>
<dbReference type="Pfam" id="PF14342">
    <property type="entry name" value="DUF4396"/>
    <property type="match status" value="1"/>
</dbReference>
<feature type="region of interest" description="Disordered" evidence="1">
    <location>
        <begin position="39"/>
        <end position="63"/>
    </location>
</feature>
<gene>
    <name evidence="3" type="ORF">QLQ12_34650</name>
</gene>
<dbReference type="RefSeq" id="WP_282764989.1">
    <property type="nucleotide sequence ID" value="NZ_JASCTH010000027.1"/>
</dbReference>